<gene>
    <name evidence="2" type="ORF">EJB05_31105</name>
</gene>
<keyword evidence="3" id="KW-1185">Reference proteome</keyword>
<reference evidence="2 3" key="1">
    <citation type="journal article" date="2019" name="Sci. Rep.">
        <title>A high-quality genome of Eragrostis curvula grass provides insights into Poaceae evolution and supports new strategies to enhance forage quality.</title>
        <authorList>
            <person name="Carballo J."/>
            <person name="Santos B.A.C.M."/>
            <person name="Zappacosta D."/>
            <person name="Garbus I."/>
            <person name="Selva J.P."/>
            <person name="Gallo C.A."/>
            <person name="Diaz A."/>
            <person name="Albertini E."/>
            <person name="Caccamo M."/>
            <person name="Echenique V."/>
        </authorList>
    </citation>
    <scope>NUCLEOTIDE SEQUENCE [LARGE SCALE GENOMIC DNA]</scope>
    <source>
        <strain evidence="3">cv. Victoria</strain>
        <tissue evidence="2">Leaf</tissue>
    </source>
</reference>
<comment type="caution">
    <text evidence="2">The sequence shown here is derived from an EMBL/GenBank/DDBJ whole genome shotgun (WGS) entry which is preliminary data.</text>
</comment>
<proteinExistence type="predicted"/>
<organism evidence="2 3">
    <name type="scientific">Eragrostis curvula</name>
    <name type="common">weeping love grass</name>
    <dbReference type="NCBI Taxonomy" id="38414"/>
    <lineage>
        <taxon>Eukaryota</taxon>
        <taxon>Viridiplantae</taxon>
        <taxon>Streptophyta</taxon>
        <taxon>Embryophyta</taxon>
        <taxon>Tracheophyta</taxon>
        <taxon>Spermatophyta</taxon>
        <taxon>Magnoliopsida</taxon>
        <taxon>Liliopsida</taxon>
        <taxon>Poales</taxon>
        <taxon>Poaceae</taxon>
        <taxon>PACMAD clade</taxon>
        <taxon>Chloridoideae</taxon>
        <taxon>Eragrostideae</taxon>
        <taxon>Eragrostidinae</taxon>
        <taxon>Eragrostis</taxon>
    </lineage>
</organism>
<dbReference type="Proteomes" id="UP000324897">
    <property type="component" value="Unassembled WGS sequence"/>
</dbReference>
<sequence>MGQGGWLQARSNAGGAALPCWAPGRSARVAPASTTARLHRRAVEAPRLGWAWSHHWPLPTFGGLFAAPWVQPPVPRHYCAGVVALAMASVWASSLVCDQCGSDSSRDGLARSAVTWEKNAQSISYSHLLSVHREVPKELLRYDTGMKDARQKQNIPSQSTNQYANRKKQ</sequence>
<feature type="region of interest" description="Disordered" evidence="1">
    <location>
        <begin position="146"/>
        <end position="169"/>
    </location>
</feature>
<dbReference type="Gramene" id="TVU21469">
    <property type="protein sequence ID" value="TVU21469"/>
    <property type="gene ID" value="EJB05_31105"/>
</dbReference>
<feature type="compositionally biased region" description="Polar residues" evidence="1">
    <location>
        <begin position="152"/>
        <end position="169"/>
    </location>
</feature>
<accession>A0A5J9UCI9</accession>
<evidence type="ECO:0000256" key="1">
    <source>
        <dbReference type="SAM" id="MobiDB-lite"/>
    </source>
</evidence>
<evidence type="ECO:0000313" key="2">
    <source>
        <dbReference type="EMBL" id="TVU21469.1"/>
    </source>
</evidence>
<evidence type="ECO:0000313" key="3">
    <source>
        <dbReference type="Proteomes" id="UP000324897"/>
    </source>
</evidence>
<feature type="non-terminal residue" evidence="2">
    <location>
        <position position="1"/>
    </location>
</feature>
<protein>
    <submittedName>
        <fullName evidence="2">Uncharacterized protein</fullName>
    </submittedName>
</protein>
<dbReference type="AlphaFoldDB" id="A0A5J9UCI9"/>
<dbReference type="EMBL" id="RWGY01000026">
    <property type="protein sequence ID" value="TVU21469.1"/>
    <property type="molecule type" value="Genomic_DNA"/>
</dbReference>
<name>A0A5J9UCI9_9POAL</name>